<keyword evidence="1" id="KW-0472">Membrane</keyword>
<name>A0A926IFG4_9FIRM</name>
<reference evidence="2" key="1">
    <citation type="submission" date="2020-08" db="EMBL/GenBank/DDBJ databases">
        <title>Genome public.</title>
        <authorList>
            <person name="Liu C."/>
            <person name="Sun Q."/>
        </authorList>
    </citation>
    <scope>NUCLEOTIDE SEQUENCE</scope>
    <source>
        <strain evidence="2">NSJ-12</strain>
    </source>
</reference>
<sequence length="49" mass="5458">MKFINKYIYILIFITPGIIAIFSPIPTKIVVIIGAVTGTLVGFFKYPPK</sequence>
<feature type="transmembrane region" description="Helical" evidence="1">
    <location>
        <begin position="29"/>
        <end position="46"/>
    </location>
</feature>
<proteinExistence type="predicted"/>
<protein>
    <submittedName>
        <fullName evidence="2">Uncharacterized protein</fullName>
    </submittedName>
</protein>
<evidence type="ECO:0000256" key="1">
    <source>
        <dbReference type="SAM" id="Phobius"/>
    </source>
</evidence>
<dbReference type="AlphaFoldDB" id="A0A926IFG4"/>
<dbReference type="Proteomes" id="UP000655830">
    <property type="component" value="Unassembled WGS sequence"/>
</dbReference>
<keyword evidence="1" id="KW-0812">Transmembrane</keyword>
<organism evidence="2 3">
    <name type="scientific">Zhenhengia yiwuensis</name>
    <dbReference type="NCBI Taxonomy" id="2763666"/>
    <lineage>
        <taxon>Bacteria</taxon>
        <taxon>Bacillati</taxon>
        <taxon>Bacillota</taxon>
        <taxon>Clostridia</taxon>
        <taxon>Lachnospirales</taxon>
        <taxon>Lachnospiraceae</taxon>
        <taxon>Zhenhengia</taxon>
    </lineage>
</organism>
<accession>A0A926IFG4</accession>
<dbReference type="RefSeq" id="WP_249333550.1">
    <property type="nucleotide sequence ID" value="NZ_JACRSY010000029.1"/>
</dbReference>
<evidence type="ECO:0000313" key="2">
    <source>
        <dbReference type="EMBL" id="MBC8580853.1"/>
    </source>
</evidence>
<feature type="transmembrane region" description="Helical" evidence="1">
    <location>
        <begin position="7"/>
        <end position="23"/>
    </location>
</feature>
<keyword evidence="3" id="KW-1185">Reference proteome</keyword>
<evidence type="ECO:0000313" key="3">
    <source>
        <dbReference type="Proteomes" id="UP000655830"/>
    </source>
</evidence>
<dbReference type="EMBL" id="JACRSY010000029">
    <property type="protein sequence ID" value="MBC8580853.1"/>
    <property type="molecule type" value="Genomic_DNA"/>
</dbReference>
<keyword evidence="1" id="KW-1133">Transmembrane helix</keyword>
<comment type="caution">
    <text evidence="2">The sequence shown here is derived from an EMBL/GenBank/DDBJ whole genome shotgun (WGS) entry which is preliminary data.</text>
</comment>
<gene>
    <name evidence="2" type="ORF">H8718_15145</name>
</gene>